<organism evidence="3 4">
    <name type="scientific">Dactylonectria estremocensis</name>
    <dbReference type="NCBI Taxonomy" id="1079267"/>
    <lineage>
        <taxon>Eukaryota</taxon>
        <taxon>Fungi</taxon>
        <taxon>Dikarya</taxon>
        <taxon>Ascomycota</taxon>
        <taxon>Pezizomycotina</taxon>
        <taxon>Sordariomycetes</taxon>
        <taxon>Hypocreomycetidae</taxon>
        <taxon>Hypocreales</taxon>
        <taxon>Nectriaceae</taxon>
        <taxon>Dactylonectria</taxon>
    </lineage>
</organism>
<evidence type="ECO:0000256" key="1">
    <source>
        <dbReference type="SAM" id="MobiDB-lite"/>
    </source>
</evidence>
<gene>
    <name evidence="3" type="ORF">B0J13DRAFT_259663</name>
</gene>
<dbReference type="AlphaFoldDB" id="A0A9P9F4Y4"/>
<evidence type="ECO:0000313" key="4">
    <source>
        <dbReference type="Proteomes" id="UP000717696"/>
    </source>
</evidence>
<dbReference type="EMBL" id="JAGMUU010000005">
    <property type="protein sequence ID" value="KAH7152301.1"/>
    <property type="molecule type" value="Genomic_DNA"/>
</dbReference>
<evidence type="ECO:0000313" key="3">
    <source>
        <dbReference type="EMBL" id="KAH7152301.1"/>
    </source>
</evidence>
<proteinExistence type="predicted"/>
<feature type="compositionally biased region" description="Polar residues" evidence="1">
    <location>
        <begin position="176"/>
        <end position="187"/>
    </location>
</feature>
<comment type="caution">
    <text evidence="3">The sequence shown here is derived from an EMBL/GenBank/DDBJ whole genome shotgun (WGS) entry which is preliminary data.</text>
</comment>
<keyword evidence="2" id="KW-0812">Transmembrane</keyword>
<reference evidence="3" key="1">
    <citation type="journal article" date="2021" name="Nat. Commun.">
        <title>Genetic determinants of endophytism in the Arabidopsis root mycobiome.</title>
        <authorList>
            <person name="Mesny F."/>
            <person name="Miyauchi S."/>
            <person name="Thiergart T."/>
            <person name="Pickel B."/>
            <person name="Atanasova L."/>
            <person name="Karlsson M."/>
            <person name="Huettel B."/>
            <person name="Barry K.W."/>
            <person name="Haridas S."/>
            <person name="Chen C."/>
            <person name="Bauer D."/>
            <person name="Andreopoulos W."/>
            <person name="Pangilinan J."/>
            <person name="LaButti K."/>
            <person name="Riley R."/>
            <person name="Lipzen A."/>
            <person name="Clum A."/>
            <person name="Drula E."/>
            <person name="Henrissat B."/>
            <person name="Kohler A."/>
            <person name="Grigoriev I.V."/>
            <person name="Martin F.M."/>
            <person name="Hacquard S."/>
        </authorList>
    </citation>
    <scope>NUCLEOTIDE SEQUENCE</scope>
    <source>
        <strain evidence="3">MPI-CAGE-AT-0021</strain>
    </source>
</reference>
<evidence type="ECO:0000256" key="2">
    <source>
        <dbReference type="SAM" id="Phobius"/>
    </source>
</evidence>
<name>A0A9P9F4Y4_9HYPO</name>
<feature type="region of interest" description="Disordered" evidence="1">
    <location>
        <begin position="135"/>
        <end position="187"/>
    </location>
</feature>
<protein>
    <submittedName>
        <fullName evidence="3">Uncharacterized protein</fullName>
    </submittedName>
</protein>
<keyword evidence="2" id="KW-0472">Membrane</keyword>
<sequence length="299" mass="32349">MGLSPRIMRVNGASSPSTVIPSFRFFSVISFSLFFLSFFTPLFSSLLCSLWGHIHPTHAATLMLNLPPNLTLFWDSAVVVPSTWSSTPCSVISHISSRPRMRPGGVVVGPKTLSVAPASPCSSTCDAADRDAISQSLTSSQKRKHDRPGTREPRAYHHPNRPSSPPPSPSLLQPPRVNTTAGVTRQPAQLASSAIAYGKSRGVRDSGAVVTSLYEVTRVPRIQGTHNRPVNPGLTSLAQSAAALHTLTSCLHHLFSLIFWTPCRKTSTRTTLQSKAPMSPGSSRPLGLQLQLQWLLLFL</sequence>
<accession>A0A9P9F4Y4</accession>
<keyword evidence="2" id="KW-1133">Transmembrane helix</keyword>
<keyword evidence="4" id="KW-1185">Reference proteome</keyword>
<feature type="transmembrane region" description="Helical" evidence="2">
    <location>
        <begin position="25"/>
        <end position="52"/>
    </location>
</feature>
<dbReference type="Proteomes" id="UP000717696">
    <property type="component" value="Unassembled WGS sequence"/>
</dbReference>